<dbReference type="EMBL" id="UFVS01000001">
    <property type="protein sequence ID" value="SUX43086.1"/>
    <property type="molecule type" value="Genomic_DNA"/>
</dbReference>
<organism evidence="2 4">
    <name type="scientific">Chryseobacterium indoltheticum</name>
    <dbReference type="NCBI Taxonomy" id="254"/>
    <lineage>
        <taxon>Bacteria</taxon>
        <taxon>Pseudomonadati</taxon>
        <taxon>Bacteroidota</taxon>
        <taxon>Flavobacteriia</taxon>
        <taxon>Flavobacteriales</taxon>
        <taxon>Weeksellaceae</taxon>
        <taxon>Chryseobacterium group</taxon>
        <taxon>Chryseobacterium</taxon>
    </lineage>
</organism>
<gene>
    <name evidence="2" type="ORF">NCTC13560_01787</name>
    <name evidence="1" type="ORF">SAMN05421682_11743</name>
</gene>
<evidence type="ECO:0000313" key="4">
    <source>
        <dbReference type="Proteomes" id="UP000255231"/>
    </source>
</evidence>
<protein>
    <submittedName>
        <fullName evidence="2">Uncharacterized protein</fullName>
    </submittedName>
</protein>
<evidence type="ECO:0000313" key="3">
    <source>
        <dbReference type="Proteomes" id="UP000185725"/>
    </source>
</evidence>
<keyword evidence="3" id="KW-1185">Reference proteome</keyword>
<dbReference type="AlphaFoldDB" id="A0A381F934"/>
<sequence>MQLSKLLYAIGILLLMSCKGTTKDNIQTITSTQQVKPHQDQIDFFNKKYFTTYNLAIDESNLSDHPYFSYLDCKNEGYFSVHFVPKEKDLQLFWSDDYYKKEDFNTYDFEKDNKKIEALIKNNLNAYNVFSYFIKKEYLDSKDGCTLESIWLTKNAIAEIFLYNLKTNEWELVKKKSSKILPPYADNNFFISHFPNLFLKQNKAVNEEKTFPSDLKGSWAVSCDNGLTTFNINKDEGLISLYGNSIYIKVQVEKRLENEYILKFKQIADQKDWVDTSLRITESEISKDKIIGKFFIKKDGKVELHWEGLYNIKKQKIDYTGKDFSLIRESDGENPILLEKC</sequence>
<dbReference type="Proteomes" id="UP000255231">
    <property type="component" value="Unassembled WGS sequence"/>
</dbReference>
<dbReference type="Proteomes" id="UP000185725">
    <property type="component" value="Unassembled WGS sequence"/>
</dbReference>
<evidence type="ECO:0000313" key="2">
    <source>
        <dbReference type="EMBL" id="SUX43086.1"/>
    </source>
</evidence>
<proteinExistence type="predicted"/>
<evidence type="ECO:0000313" key="1">
    <source>
        <dbReference type="EMBL" id="SIR31264.1"/>
    </source>
</evidence>
<accession>A0A381F934</accession>
<dbReference type="EMBL" id="FTMF01000017">
    <property type="protein sequence ID" value="SIR31264.1"/>
    <property type="molecule type" value="Genomic_DNA"/>
</dbReference>
<reference evidence="1 3" key="1">
    <citation type="submission" date="2017-01" db="EMBL/GenBank/DDBJ databases">
        <authorList>
            <person name="Varghese N."/>
            <person name="Submissions S."/>
        </authorList>
    </citation>
    <scope>NUCLEOTIDE SEQUENCE [LARGE SCALE GENOMIC DNA]</scope>
    <source>
        <strain evidence="1 3">ATCC 27950</strain>
    </source>
</reference>
<reference evidence="2 4" key="2">
    <citation type="submission" date="2018-06" db="EMBL/GenBank/DDBJ databases">
        <authorList>
            <consortium name="Pathogen Informatics"/>
            <person name="Doyle S."/>
        </authorList>
    </citation>
    <scope>NUCLEOTIDE SEQUENCE [LARGE SCALE GENOMIC DNA]</scope>
    <source>
        <strain evidence="2 4">NCTC13560</strain>
    </source>
</reference>
<dbReference type="PROSITE" id="PS51257">
    <property type="entry name" value="PROKAR_LIPOPROTEIN"/>
    <property type="match status" value="1"/>
</dbReference>
<name>A0A381F934_9FLAO</name>